<evidence type="ECO:0000313" key="2">
    <source>
        <dbReference type="Proteomes" id="UP001138997"/>
    </source>
</evidence>
<name>A0A9X1N8L4_9ACTN</name>
<keyword evidence="2" id="KW-1185">Reference proteome</keyword>
<accession>A0A9X1N8L4</accession>
<evidence type="ECO:0008006" key="3">
    <source>
        <dbReference type="Google" id="ProtNLM"/>
    </source>
</evidence>
<gene>
    <name evidence="1" type="ORF">LR394_05730</name>
</gene>
<dbReference type="InterPro" id="IPR036291">
    <property type="entry name" value="NAD(P)-bd_dom_sf"/>
</dbReference>
<dbReference type="EMBL" id="JAJOMB010000002">
    <property type="protein sequence ID" value="MCD5310387.1"/>
    <property type="molecule type" value="Genomic_DNA"/>
</dbReference>
<dbReference type="Gene3D" id="3.40.50.720">
    <property type="entry name" value="NAD(P)-binding Rossmann-like Domain"/>
    <property type="match status" value="1"/>
</dbReference>
<protein>
    <recommendedName>
        <fullName evidence="3">Saccharopine dehydrogenase</fullName>
    </recommendedName>
</protein>
<dbReference type="AlphaFoldDB" id="A0A9X1N8L4"/>
<comment type="caution">
    <text evidence="1">The sequence shown here is derived from an EMBL/GenBank/DDBJ whole genome shotgun (WGS) entry which is preliminary data.</text>
</comment>
<organism evidence="1 2">
    <name type="scientific">Kineosporia babensis</name>
    <dbReference type="NCBI Taxonomy" id="499548"/>
    <lineage>
        <taxon>Bacteria</taxon>
        <taxon>Bacillati</taxon>
        <taxon>Actinomycetota</taxon>
        <taxon>Actinomycetes</taxon>
        <taxon>Kineosporiales</taxon>
        <taxon>Kineosporiaceae</taxon>
        <taxon>Kineosporia</taxon>
    </lineage>
</organism>
<reference evidence="1" key="1">
    <citation type="submission" date="2021-11" db="EMBL/GenBank/DDBJ databases">
        <title>Streptomyces corallinus and Kineosporia corallina sp. nov., two new coral-derived marine actinobacteria.</title>
        <authorList>
            <person name="Buangrab K."/>
            <person name="Sutthacheep M."/>
            <person name="Yeemin T."/>
            <person name="Harunari E."/>
            <person name="Igarashi Y."/>
            <person name="Sripreechasak P."/>
            <person name="Kanchanasin P."/>
            <person name="Tanasupawat S."/>
            <person name="Phongsopitanun W."/>
        </authorList>
    </citation>
    <scope>NUCLEOTIDE SEQUENCE</scope>
    <source>
        <strain evidence="1">JCM 31032</strain>
    </source>
</reference>
<evidence type="ECO:0000313" key="1">
    <source>
        <dbReference type="EMBL" id="MCD5310387.1"/>
    </source>
</evidence>
<proteinExistence type="predicted"/>
<dbReference type="RefSeq" id="WP_231439311.1">
    <property type="nucleotide sequence ID" value="NZ_JAJOMB010000002.1"/>
</dbReference>
<dbReference type="Proteomes" id="UP001138997">
    <property type="component" value="Unassembled WGS sequence"/>
</dbReference>
<sequence length="318" mass="32677">MKALVLGARGAVGRVVAAELLAAGDEVIPAGRTAVPGGVRVELPTEDGWRALKRESASVDVVVNASGIEDARIATYVGTTPLVEISATAAYLAQLRDANVVLGAGLAPGLSTVLARALASEPGDEIDLLVMLGSGEVHGPAAVAWTADLIGAEVYQPAEGGVVRNLTTSQMVVGPDRRRRRYLRADFPDNLLLADLRVRSYLTLSSGLATATLAAVAHVPSLKGLIARAPHLGSSDWHVIAVNRRTGERLATSGAGQSETTGLLTALAAQRVAGTRPGIVTMDEIVALPDLLGVTTPDGRPAVALAEPAADAPKVLDL</sequence>
<dbReference type="SUPFAM" id="SSF51735">
    <property type="entry name" value="NAD(P)-binding Rossmann-fold domains"/>
    <property type="match status" value="1"/>
</dbReference>